<dbReference type="Proteomes" id="UP001159364">
    <property type="component" value="Linkage Group LG02"/>
</dbReference>
<protein>
    <submittedName>
        <fullName evidence="2">Uncharacterized protein</fullName>
    </submittedName>
</protein>
<comment type="caution">
    <text evidence="2">The sequence shown here is derived from an EMBL/GenBank/DDBJ whole genome shotgun (WGS) entry which is preliminary data.</text>
</comment>
<reference evidence="2 3" key="1">
    <citation type="submission" date="2021-09" db="EMBL/GenBank/DDBJ databases">
        <title>Genomic insights and catalytic innovation underlie evolution of tropane alkaloids biosynthesis.</title>
        <authorList>
            <person name="Wang Y.-J."/>
            <person name="Tian T."/>
            <person name="Huang J.-P."/>
            <person name="Huang S.-X."/>
        </authorList>
    </citation>
    <scope>NUCLEOTIDE SEQUENCE [LARGE SCALE GENOMIC DNA]</scope>
    <source>
        <strain evidence="2">KIB-2018</strain>
        <tissue evidence="2">Leaf</tissue>
    </source>
</reference>
<keyword evidence="3" id="KW-1185">Reference proteome</keyword>
<evidence type="ECO:0000256" key="1">
    <source>
        <dbReference type="SAM" id="MobiDB-lite"/>
    </source>
</evidence>
<accession>A0AAV8U0P3</accession>
<evidence type="ECO:0000313" key="3">
    <source>
        <dbReference type="Proteomes" id="UP001159364"/>
    </source>
</evidence>
<evidence type="ECO:0000313" key="2">
    <source>
        <dbReference type="EMBL" id="KAJ8771498.1"/>
    </source>
</evidence>
<feature type="compositionally biased region" description="Basic and acidic residues" evidence="1">
    <location>
        <begin position="11"/>
        <end position="27"/>
    </location>
</feature>
<feature type="compositionally biased region" description="Acidic residues" evidence="1">
    <location>
        <begin position="1"/>
        <end position="10"/>
    </location>
</feature>
<sequence length="52" mass="6077">MVELEGETDPLEERREHKISGMRREQKLFSPEKAIEETKVIDSYGEDLTKPT</sequence>
<name>A0AAV8U0P3_9ROSI</name>
<feature type="region of interest" description="Disordered" evidence="1">
    <location>
        <begin position="1"/>
        <end position="31"/>
    </location>
</feature>
<proteinExistence type="predicted"/>
<gene>
    <name evidence="2" type="ORF">K2173_026675</name>
</gene>
<dbReference type="EMBL" id="JAIWQS010000002">
    <property type="protein sequence ID" value="KAJ8771498.1"/>
    <property type="molecule type" value="Genomic_DNA"/>
</dbReference>
<dbReference type="AlphaFoldDB" id="A0AAV8U0P3"/>
<organism evidence="2 3">
    <name type="scientific">Erythroxylum novogranatense</name>
    <dbReference type="NCBI Taxonomy" id="1862640"/>
    <lineage>
        <taxon>Eukaryota</taxon>
        <taxon>Viridiplantae</taxon>
        <taxon>Streptophyta</taxon>
        <taxon>Embryophyta</taxon>
        <taxon>Tracheophyta</taxon>
        <taxon>Spermatophyta</taxon>
        <taxon>Magnoliopsida</taxon>
        <taxon>eudicotyledons</taxon>
        <taxon>Gunneridae</taxon>
        <taxon>Pentapetalae</taxon>
        <taxon>rosids</taxon>
        <taxon>fabids</taxon>
        <taxon>Malpighiales</taxon>
        <taxon>Erythroxylaceae</taxon>
        <taxon>Erythroxylum</taxon>
    </lineage>
</organism>